<comment type="caution">
    <text evidence="1">The sequence shown here is derived from an EMBL/GenBank/DDBJ whole genome shotgun (WGS) entry which is preliminary data.</text>
</comment>
<reference evidence="1 2" key="1">
    <citation type="journal article" date="2021" name="Hortic Res">
        <title>High-quality reference genome and annotation aids understanding of berry development for evergreen blueberry (Vaccinium darrowii).</title>
        <authorList>
            <person name="Yu J."/>
            <person name="Hulse-Kemp A.M."/>
            <person name="Babiker E."/>
            <person name="Staton M."/>
        </authorList>
    </citation>
    <scope>NUCLEOTIDE SEQUENCE [LARGE SCALE GENOMIC DNA]</scope>
    <source>
        <strain evidence="2">cv. NJ 8807/NJ 8810</strain>
        <tissue evidence="1">Young leaf</tissue>
    </source>
</reference>
<proteinExistence type="predicted"/>
<name>A0ACB7Z821_9ERIC</name>
<evidence type="ECO:0000313" key="1">
    <source>
        <dbReference type="EMBL" id="KAH7861950.1"/>
    </source>
</evidence>
<organism evidence="1 2">
    <name type="scientific">Vaccinium darrowii</name>
    <dbReference type="NCBI Taxonomy" id="229202"/>
    <lineage>
        <taxon>Eukaryota</taxon>
        <taxon>Viridiplantae</taxon>
        <taxon>Streptophyta</taxon>
        <taxon>Embryophyta</taxon>
        <taxon>Tracheophyta</taxon>
        <taxon>Spermatophyta</taxon>
        <taxon>Magnoliopsida</taxon>
        <taxon>eudicotyledons</taxon>
        <taxon>Gunneridae</taxon>
        <taxon>Pentapetalae</taxon>
        <taxon>asterids</taxon>
        <taxon>Ericales</taxon>
        <taxon>Ericaceae</taxon>
        <taxon>Vaccinioideae</taxon>
        <taxon>Vaccinieae</taxon>
        <taxon>Vaccinium</taxon>
    </lineage>
</organism>
<evidence type="ECO:0000313" key="2">
    <source>
        <dbReference type="Proteomes" id="UP000828048"/>
    </source>
</evidence>
<dbReference type="EMBL" id="CM037154">
    <property type="protein sequence ID" value="KAH7861950.1"/>
    <property type="molecule type" value="Genomic_DNA"/>
</dbReference>
<gene>
    <name evidence="1" type="ORF">Vadar_032968</name>
</gene>
<protein>
    <submittedName>
        <fullName evidence="1">Uncharacterized protein</fullName>
    </submittedName>
</protein>
<accession>A0ACB7Z821</accession>
<keyword evidence="2" id="KW-1185">Reference proteome</keyword>
<sequence length="310" mass="34496">MSSSQTATSRGKNLSSARTKAQWDQPSKECFIHTCAEELGGASCKTGTRLTKVGDWELWQNLVFGESGLGRDPNTGAIAASDDWWDLKLMWHPECAKFREKPLPLEDEMRILFESNTATGEHKYTPSSGILPGVRNSPLVDCDNIDALLDNDDEILELVHPTESQKKRRMDSSATKKAKGKKGSAMSRLEACLQQICDSTDSASSPFVRRAAVDIPTLKECADKLSELPEFNEDPALWAQAYNLFGGAKHRAMFMACPDDLKKYHWITPRIESGAKSRARHHLAKELLLFKFDIQVSSAMLWTGRSTANC</sequence>
<dbReference type="Proteomes" id="UP000828048">
    <property type="component" value="Chromosome 4"/>
</dbReference>